<dbReference type="Pfam" id="PF00656">
    <property type="entry name" value="Peptidase_C14"/>
    <property type="match status" value="1"/>
</dbReference>
<dbReference type="InterPro" id="IPR001309">
    <property type="entry name" value="Pept_C14_p20"/>
</dbReference>
<feature type="domain" description="Caspase family p10" evidence="9">
    <location>
        <begin position="340"/>
        <end position="427"/>
    </location>
</feature>
<dbReference type="CDD" id="cd01671">
    <property type="entry name" value="CARD"/>
    <property type="match status" value="1"/>
</dbReference>
<organism evidence="11 12">
    <name type="scientific">Mesorhabditis belari</name>
    <dbReference type="NCBI Taxonomy" id="2138241"/>
    <lineage>
        <taxon>Eukaryota</taxon>
        <taxon>Metazoa</taxon>
        <taxon>Ecdysozoa</taxon>
        <taxon>Nematoda</taxon>
        <taxon>Chromadorea</taxon>
        <taxon>Rhabditida</taxon>
        <taxon>Rhabditina</taxon>
        <taxon>Rhabditomorpha</taxon>
        <taxon>Rhabditoidea</taxon>
        <taxon>Rhabditidae</taxon>
        <taxon>Mesorhabditinae</taxon>
        <taxon>Mesorhabditis</taxon>
    </lineage>
</organism>
<sequence length="435" mass="48812">MNTAQRMSNERRDRLKALSDRIVPRHVDGLIRCLRSTGTLNAISAETLLNKNSSNLADDLVRMVSTRGNAAFDAFFLALTKCCLFDLANELRPFVAEDVVESLENRFSAEIGAVQRASVMHFPLNERFLQSAKISDEVLPLDHPLDFCVDLIDGDAPLIPQWDTYQKAKDKIYPNFTKPKGLALIINNHRFSSMPHRTGTDVDMLNLQNLFSQLGYSVKIERDLTSLEITNAVANLAQSRSLLNTSSLILTILTHGEHNCVLGVDEMPVDINRLLGLLNAENCPSMAGKPKLIFVQACRGERRDRGTEEPDCASGEATSHNQADMFRLFSCVQQQGVQTRRKRIPSEADFLIAYATPPLHVSWRNTTRGSWFVQALCEIFSRDAKTDDISTMLTAVCDKVSSNETGDRYKQCTDTNNRLRKKFYFFPGLSRNTAV</sequence>
<keyword evidence="2" id="KW-0645">Protease</keyword>
<dbReference type="PROSITE" id="PS01122">
    <property type="entry name" value="CASPASE_CYS"/>
    <property type="match status" value="1"/>
</dbReference>
<dbReference type="GO" id="GO:0004197">
    <property type="term" value="F:cysteine-type endopeptidase activity"/>
    <property type="evidence" value="ECO:0007669"/>
    <property type="project" value="InterPro"/>
</dbReference>
<dbReference type="PROSITE" id="PS50208">
    <property type="entry name" value="CASPASE_P20"/>
    <property type="match status" value="1"/>
</dbReference>
<dbReference type="InterPro" id="IPR033139">
    <property type="entry name" value="Caspase_cys_AS"/>
</dbReference>
<dbReference type="InterPro" id="IPR011600">
    <property type="entry name" value="Pept_C14_caspase"/>
</dbReference>
<dbReference type="SUPFAM" id="SSF52129">
    <property type="entry name" value="Caspase-like"/>
    <property type="match status" value="1"/>
</dbReference>
<dbReference type="WBParaSite" id="MBELARI_LOCUS20465">
    <property type="protein sequence ID" value="MBELARI_LOCUS20465"/>
    <property type="gene ID" value="MBELARI_LOCUS20465"/>
</dbReference>
<keyword evidence="11" id="KW-1185">Reference proteome</keyword>
<feature type="active site" evidence="7">
    <location>
        <position position="255"/>
    </location>
</feature>
<evidence type="ECO:0000259" key="10">
    <source>
        <dbReference type="PROSITE" id="PS50208"/>
    </source>
</evidence>
<evidence type="ECO:0000256" key="5">
    <source>
        <dbReference type="ARBA" id="ARBA00022807"/>
    </source>
</evidence>
<dbReference type="GO" id="GO:0006915">
    <property type="term" value="P:apoptotic process"/>
    <property type="evidence" value="ECO:0007669"/>
    <property type="project" value="UniProtKB-KW"/>
</dbReference>
<keyword evidence="5" id="KW-0788">Thiol protease</keyword>
<dbReference type="CDD" id="cd00032">
    <property type="entry name" value="CASc"/>
    <property type="match status" value="1"/>
</dbReference>
<accession>A0AAF3F1T3</accession>
<dbReference type="PANTHER" id="PTHR47901:SF8">
    <property type="entry name" value="CASPASE-3"/>
    <property type="match status" value="1"/>
</dbReference>
<dbReference type="GO" id="GO:0006508">
    <property type="term" value="P:proteolysis"/>
    <property type="evidence" value="ECO:0007669"/>
    <property type="project" value="UniProtKB-KW"/>
</dbReference>
<dbReference type="PROSITE" id="PS50207">
    <property type="entry name" value="CASPASE_P10"/>
    <property type="match status" value="1"/>
</dbReference>
<evidence type="ECO:0000259" key="9">
    <source>
        <dbReference type="PROSITE" id="PS50207"/>
    </source>
</evidence>
<feature type="domain" description="Caspase family p20" evidence="10">
    <location>
        <begin position="179"/>
        <end position="302"/>
    </location>
</feature>
<dbReference type="AlphaFoldDB" id="A0AAF3F1T3"/>
<evidence type="ECO:0000256" key="8">
    <source>
        <dbReference type="RuleBase" id="RU003971"/>
    </source>
</evidence>
<name>A0AAF3F1T3_9BILA</name>
<protein>
    <submittedName>
        <fullName evidence="12">Uncharacterized protein</fullName>
    </submittedName>
</protein>
<dbReference type="InterPro" id="IPR002398">
    <property type="entry name" value="Pept_C14"/>
</dbReference>
<dbReference type="Gene3D" id="3.40.50.1460">
    <property type="match status" value="1"/>
</dbReference>
<evidence type="ECO:0000313" key="11">
    <source>
        <dbReference type="Proteomes" id="UP000887575"/>
    </source>
</evidence>
<keyword evidence="6" id="KW-0865">Zymogen</keyword>
<dbReference type="PRINTS" id="PR00376">
    <property type="entry name" value="IL1BCENZYME"/>
</dbReference>
<proteinExistence type="inferred from homology"/>
<evidence type="ECO:0000256" key="1">
    <source>
        <dbReference type="ARBA" id="ARBA00010134"/>
    </source>
</evidence>
<evidence type="ECO:0000256" key="2">
    <source>
        <dbReference type="ARBA" id="ARBA00022670"/>
    </source>
</evidence>
<dbReference type="InterPro" id="IPR002138">
    <property type="entry name" value="Pept_C14_p10"/>
</dbReference>
<dbReference type="PIRSF" id="PIRSF038001">
    <property type="entry name" value="Caspase_ICE"/>
    <property type="match status" value="1"/>
</dbReference>
<dbReference type="InterPro" id="IPR011029">
    <property type="entry name" value="DEATH-like_dom_sf"/>
</dbReference>
<keyword evidence="3" id="KW-0053">Apoptosis</keyword>
<dbReference type="SMART" id="SM00115">
    <property type="entry name" value="CASc"/>
    <property type="match status" value="1"/>
</dbReference>
<dbReference type="InterPro" id="IPR029030">
    <property type="entry name" value="Caspase-like_dom_sf"/>
</dbReference>
<keyword evidence="4" id="KW-0378">Hydrolase</keyword>
<dbReference type="PANTHER" id="PTHR47901">
    <property type="entry name" value="CASPASE RECRUITMENT DOMAIN-CONTAINING PROTEIN 18"/>
    <property type="match status" value="1"/>
</dbReference>
<dbReference type="Proteomes" id="UP000887575">
    <property type="component" value="Unassembled WGS sequence"/>
</dbReference>
<feature type="active site" evidence="7">
    <location>
        <position position="298"/>
    </location>
</feature>
<dbReference type="SUPFAM" id="SSF47986">
    <property type="entry name" value="DEATH domain"/>
    <property type="match status" value="1"/>
</dbReference>
<evidence type="ECO:0000313" key="12">
    <source>
        <dbReference type="WBParaSite" id="MBELARI_LOCUS20465"/>
    </source>
</evidence>
<reference evidence="12" key="1">
    <citation type="submission" date="2024-02" db="UniProtKB">
        <authorList>
            <consortium name="WormBaseParasite"/>
        </authorList>
    </citation>
    <scope>IDENTIFICATION</scope>
</reference>
<comment type="similarity">
    <text evidence="1 8">Belongs to the peptidase C14A family.</text>
</comment>
<evidence type="ECO:0000256" key="7">
    <source>
        <dbReference type="PIRSR" id="PIRSR038001-1"/>
    </source>
</evidence>
<evidence type="ECO:0000256" key="4">
    <source>
        <dbReference type="ARBA" id="ARBA00022801"/>
    </source>
</evidence>
<evidence type="ECO:0000256" key="6">
    <source>
        <dbReference type="ARBA" id="ARBA00023145"/>
    </source>
</evidence>
<dbReference type="InterPro" id="IPR015917">
    <property type="entry name" value="Pept_C14A"/>
</dbReference>
<dbReference type="Gene3D" id="1.10.533.10">
    <property type="entry name" value="Death Domain, Fas"/>
    <property type="match status" value="1"/>
</dbReference>
<evidence type="ECO:0000256" key="3">
    <source>
        <dbReference type="ARBA" id="ARBA00022703"/>
    </source>
</evidence>